<name>A0A2B4RB26_STYPI</name>
<dbReference type="Pfam" id="PF00078">
    <property type="entry name" value="RVT_1"/>
    <property type="match status" value="1"/>
</dbReference>
<evidence type="ECO:0000313" key="2">
    <source>
        <dbReference type="EMBL" id="PFX13422.1"/>
    </source>
</evidence>
<feature type="domain" description="Reverse transcriptase" evidence="1">
    <location>
        <begin position="215"/>
        <end position="488"/>
    </location>
</feature>
<comment type="caution">
    <text evidence="2">The sequence shown here is derived from an EMBL/GenBank/DDBJ whole genome shotgun (WGS) entry which is preliminary data.</text>
</comment>
<dbReference type="STRING" id="50429.A0A2B4RB26"/>
<dbReference type="InterPro" id="IPR000477">
    <property type="entry name" value="RT_dom"/>
</dbReference>
<evidence type="ECO:0000313" key="3">
    <source>
        <dbReference type="Proteomes" id="UP000225706"/>
    </source>
</evidence>
<keyword evidence="2" id="KW-0548">Nucleotidyltransferase</keyword>
<dbReference type="EMBL" id="LSMT01000980">
    <property type="protein sequence ID" value="PFX13422.1"/>
    <property type="molecule type" value="Genomic_DNA"/>
</dbReference>
<evidence type="ECO:0000259" key="1">
    <source>
        <dbReference type="PROSITE" id="PS50878"/>
    </source>
</evidence>
<gene>
    <name evidence="2" type="primary">RTase</name>
    <name evidence="2" type="ORF">AWC38_SpisGene22490</name>
</gene>
<dbReference type="GO" id="GO:0003964">
    <property type="term" value="F:RNA-directed DNA polymerase activity"/>
    <property type="evidence" value="ECO:0007669"/>
    <property type="project" value="UniProtKB-KW"/>
</dbReference>
<organism evidence="2 3">
    <name type="scientific">Stylophora pistillata</name>
    <name type="common">Smooth cauliflower coral</name>
    <dbReference type="NCBI Taxonomy" id="50429"/>
    <lineage>
        <taxon>Eukaryota</taxon>
        <taxon>Metazoa</taxon>
        <taxon>Cnidaria</taxon>
        <taxon>Anthozoa</taxon>
        <taxon>Hexacorallia</taxon>
        <taxon>Scleractinia</taxon>
        <taxon>Astrocoeniina</taxon>
        <taxon>Pocilloporidae</taxon>
        <taxon>Stylophora</taxon>
    </lineage>
</organism>
<dbReference type="PANTHER" id="PTHR33332">
    <property type="entry name" value="REVERSE TRANSCRIPTASE DOMAIN-CONTAINING PROTEIN"/>
    <property type="match status" value="1"/>
</dbReference>
<keyword evidence="3" id="KW-1185">Reference proteome</keyword>
<dbReference type="SUPFAM" id="SSF56672">
    <property type="entry name" value="DNA/RNA polymerases"/>
    <property type="match status" value="1"/>
</dbReference>
<proteinExistence type="predicted"/>
<accession>A0A2B4RB26</accession>
<dbReference type="Proteomes" id="UP000225706">
    <property type="component" value="Unassembled WGS sequence"/>
</dbReference>
<protein>
    <submittedName>
        <fullName evidence="2">Putative RNA-directed DNA polymerase from transposon BS</fullName>
    </submittedName>
</protein>
<dbReference type="PROSITE" id="PS50878">
    <property type="entry name" value="RT_POL"/>
    <property type="match status" value="1"/>
</dbReference>
<keyword evidence="2" id="KW-0695">RNA-directed DNA polymerase</keyword>
<dbReference type="AlphaFoldDB" id="A0A2B4RB26"/>
<reference evidence="3" key="1">
    <citation type="journal article" date="2017" name="bioRxiv">
        <title>Comparative analysis of the genomes of Stylophora pistillata and Acropora digitifera provides evidence for extensive differences between species of corals.</title>
        <authorList>
            <person name="Voolstra C.R."/>
            <person name="Li Y."/>
            <person name="Liew Y.J."/>
            <person name="Baumgarten S."/>
            <person name="Zoccola D."/>
            <person name="Flot J.-F."/>
            <person name="Tambutte S."/>
            <person name="Allemand D."/>
            <person name="Aranda M."/>
        </authorList>
    </citation>
    <scope>NUCLEOTIDE SEQUENCE [LARGE SCALE GENOMIC DNA]</scope>
</reference>
<dbReference type="InterPro" id="IPR043502">
    <property type="entry name" value="DNA/RNA_pol_sf"/>
</dbReference>
<sequence>MGQFEVTPVVFKHLLLKSKRTNESPVFLGPTMIHHKKTYDAYRALAAACASKCKGLSKAKGFITDWEENLQRVFEDELKSARSLRCFKHFENNCKEKLREIEIRHKKEQRFFLHQVFGIPGKQQDILDAVDQDYLRDRLESSKNHARYLQVPADVWFEWTPEMRKDYVLGTQKLSVSDVFKQEDVPWPSFEFSRADETKEFRCLDTDIVEELVNSHAYSKENAEALKREVLYLLNHPTAIQRKASLQTGGAVQFEVASASSKNGTVQVSVFTDHATCVCGRKHHSTESALLRVSNGIFRTLDSQGEVILVLLDLSAAFDTIDHHLLLTRLRTYVNFTGTVLQWFSSYLFDCFQQVTISDSTSSPRCLEYGVHQGSILGPLLFTLYLAPLQDVILTRDLNCMFCADDTQIYITIKDPEHSAESVNILQASVNDVFAWYTQNMLKSNPDKTEILHFTSWFKKQPSLLETLTLANSEIGIKGKATNLGIVMHKKLSFNDHINETCKKAPFAIRSIGLVRRYLPNDALKMLVNSLVISRLDYCNSILYGIPKYQRDKLQRIQNIAAPTEKLNLDARINDIQRQCSEEQIMKKYPQHFHGQGELEGEYEIQLTPNTPPFPITSPRRIPLPMKTAAIEKMESPRKFPS</sequence>
<keyword evidence="2" id="KW-0808">Transferase</keyword>
<dbReference type="OrthoDB" id="10067563at2759"/>